<dbReference type="PROSITE" id="PS51192">
    <property type="entry name" value="HELICASE_ATP_BIND_1"/>
    <property type="match status" value="1"/>
</dbReference>
<keyword evidence="5" id="KW-0238">DNA-binding</keyword>
<dbReference type="Gene3D" id="3.40.50.10810">
    <property type="entry name" value="Tandem AAA-ATPase domain"/>
    <property type="match status" value="1"/>
</dbReference>
<evidence type="ECO:0000259" key="7">
    <source>
        <dbReference type="PROSITE" id="PS51192"/>
    </source>
</evidence>
<comment type="caution">
    <text evidence="8">The sequence shown here is derived from an EMBL/GenBank/DDBJ whole genome shotgun (WGS) entry which is preliminary data.</text>
</comment>
<dbReference type="InterPro" id="IPR050520">
    <property type="entry name" value="INO80/SWR1_helicase"/>
</dbReference>
<dbReference type="Gene3D" id="1.20.120.850">
    <property type="entry name" value="SWI2/SNF2 ATPases, N-terminal domain"/>
    <property type="match status" value="1"/>
</dbReference>
<evidence type="ECO:0000313" key="8">
    <source>
        <dbReference type="EMBL" id="MCD9645695.1"/>
    </source>
</evidence>
<evidence type="ECO:0000313" key="9">
    <source>
        <dbReference type="Proteomes" id="UP000823775"/>
    </source>
</evidence>
<evidence type="ECO:0000256" key="1">
    <source>
        <dbReference type="ARBA" id="ARBA00004123"/>
    </source>
</evidence>
<dbReference type="InterPro" id="IPR000330">
    <property type="entry name" value="SNF2_N"/>
</dbReference>
<dbReference type="PANTHER" id="PTHR45685:SF1">
    <property type="entry name" value="HELICASE SRCAP"/>
    <property type="match status" value="1"/>
</dbReference>
<evidence type="ECO:0000256" key="5">
    <source>
        <dbReference type="ARBA" id="ARBA00023125"/>
    </source>
</evidence>
<keyword evidence="9" id="KW-1185">Reference proteome</keyword>
<evidence type="ECO:0000256" key="2">
    <source>
        <dbReference type="ARBA" id="ARBA00022741"/>
    </source>
</evidence>
<name>A0ABS8VEI9_DATST</name>
<dbReference type="EMBL" id="JACEIK010004506">
    <property type="protein sequence ID" value="MCD9645695.1"/>
    <property type="molecule type" value="Genomic_DNA"/>
</dbReference>
<dbReference type="InterPro" id="IPR038718">
    <property type="entry name" value="SNF2-like_sf"/>
</dbReference>
<keyword evidence="2" id="KW-0547">Nucleotide-binding</keyword>
<dbReference type="Proteomes" id="UP000823775">
    <property type="component" value="Unassembled WGS sequence"/>
</dbReference>
<accession>A0ABS8VEI9</accession>
<protein>
    <submittedName>
        <fullName evidence="8">Pharynx and intestine in excess protein 1</fullName>
    </submittedName>
</protein>
<dbReference type="SUPFAM" id="SSF52540">
    <property type="entry name" value="P-loop containing nucleoside triphosphate hydrolases"/>
    <property type="match status" value="1"/>
</dbReference>
<sequence length="153" mass="18112">MQTLLNFNSKRRILLTGTPLQNDLMELWSLMHFLMPHIFQSHQNLRWFCNPISGMVEGQEKVNKEVVDRLHNVLRPFILRRLKRDVEKQLPSKHEHVIYYGSRRQRNLYENFIASSETQATLASSNFFGMISVIMQLTLKVCNHPDLFEEGRQ</sequence>
<keyword evidence="4" id="KW-0067">ATP-binding</keyword>
<keyword evidence="3" id="KW-0378">Hydrolase</keyword>
<dbReference type="InterPro" id="IPR014001">
    <property type="entry name" value="Helicase_ATP-bd"/>
</dbReference>
<feature type="domain" description="Helicase ATP-binding" evidence="7">
    <location>
        <begin position="1"/>
        <end position="37"/>
    </location>
</feature>
<organism evidence="8 9">
    <name type="scientific">Datura stramonium</name>
    <name type="common">Jimsonweed</name>
    <name type="synonym">Common thornapple</name>
    <dbReference type="NCBI Taxonomy" id="4076"/>
    <lineage>
        <taxon>Eukaryota</taxon>
        <taxon>Viridiplantae</taxon>
        <taxon>Streptophyta</taxon>
        <taxon>Embryophyta</taxon>
        <taxon>Tracheophyta</taxon>
        <taxon>Spermatophyta</taxon>
        <taxon>Magnoliopsida</taxon>
        <taxon>eudicotyledons</taxon>
        <taxon>Gunneridae</taxon>
        <taxon>Pentapetalae</taxon>
        <taxon>asterids</taxon>
        <taxon>lamiids</taxon>
        <taxon>Solanales</taxon>
        <taxon>Solanaceae</taxon>
        <taxon>Solanoideae</taxon>
        <taxon>Datureae</taxon>
        <taxon>Datura</taxon>
    </lineage>
</organism>
<proteinExistence type="predicted"/>
<evidence type="ECO:0000256" key="3">
    <source>
        <dbReference type="ARBA" id="ARBA00022806"/>
    </source>
</evidence>
<reference evidence="8 9" key="1">
    <citation type="journal article" date="2021" name="BMC Genomics">
        <title>Datura genome reveals duplications of psychoactive alkaloid biosynthetic genes and high mutation rate following tissue culture.</title>
        <authorList>
            <person name="Rajewski A."/>
            <person name="Carter-House D."/>
            <person name="Stajich J."/>
            <person name="Litt A."/>
        </authorList>
    </citation>
    <scope>NUCLEOTIDE SEQUENCE [LARGE SCALE GENOMIC DNA]</scope>
    <source>
        <strain evidence="8">AR-01</strain>
    </source>
</reference>
<dbReference type="PANTHER" id="PTHR45685">
    <property type="entry name" value="HELICASE SRCAP-RELATED"/>
    <property type="match status" value="1"/>
</dbReference>
<evidence type="ECO:0000256" key="6">
    <source>
        <dbReference type="ARBA" id="ARBA00023242"/>
    </source>
</evidence>
<dbReference type="InterPro" id="IPR027417">
    <property type="entry name" value="P-loop_NTPase"/>
</dbReference>
<dbReference type="Pfam" id="PF00176">
    <property type="entry name" value="SNF2-rel_dom"/>
    <property type="match status" value="1"/>
</dbReference>
<keyword evidence="6" id="KW-0539">Nucleus</keyword>
<comment type="subcellular location">
    <subcellularLocation>
        <location evidence="1">Nucleus</location>
    </subcellularLocation>
</comment>
<gene>
    <name evidence="8" type="primary">PIE1_2</name>
    <name evidence="8" type="ORF">HAX54_034821</name>
</gene>
<keyword evidence="3" id="KW-0347">Helicase</keyword>
<evidence type="ECO:0000256" key="4">
    <source>
        <dbReference type="ARBA" id="ARBA00022840"/>
    </source>
</evidence>